<protein>
    <submittedName>
        <fullName evidence="2">Uncharacterized protein</fullName>
    </submittedName>
</protein>
<dbReference type="OrthoDB" id="107839at2759"/>
<feature type="region of interest" description="Disordered" evidence="1">
    <location>
        <begin position="1"/>
        <end position="47"/>
    </location>
</feature>
<sequence>MQQRRQTESADGGGGPRRSLTSPFATQTGGPYQPQQLHQPLQPQTTSFLQYPISMAPPARSFNQQQQPMQMPPPQGRYWQAPVGMDTSSYVKQGRQGGSLDLTEFGGIIDPESASGGHDGATAGGTPSDAASDMSMTSFDVNSFHDGMTGSAGASLGDSGGFHPAIATASMPSRPPATAAEPTQAHFATSSNPTAAIPPSSDPATRALVDAAYTQFGESPNEPDLRTEKLSKDRSEKCQFHDCPNRARVSQYYGKFCNRHVIVAPCGFPGCREKAMERAAMCIKHMEQGKEALQEILDARSQNVPVCKMSGCFKNDQGRGYCRGHEKLLMATGCLPSHINKRRLNMSFNLKKRFYCVV</sequence>
<feature type="region of interest" description="Disordered" evidence="1">
    <location>
        <begin position="109"/>
        <end position="132"/>
    </location>
</feature>
<dbReference type="AlphaFoldDB" id="A0A8T1WJD7"/>
<name>A0A8T1WJD7_9STRA</name>
<evidence type="ECO:0000313" key="2">
    <source>
        <dbReference type="EMBL" id="KAG7392504.1"/>
    </source>
</evidence>
<proteinExistence type="predicted"/>
<keyword evidence="3" id="KW-1185">Reference proteome</keyword>
<evidence type="ECO:0000313" key="3">
    <source>
        <dbReference type="Proteomes" id="UP000694044"/>
    </source>
</evidence>
<accession>A0A8T1WJD7</accession>
<feature type="compositionally biased region" description="Polar residues" evidence="1">
    <location>
        <begin position="19"/>
        <end position="30"/>
    </location>
</feature>
<gene>
    <name evidence="2" type="ORF">PHYPSEUDO_000192</name>
</gene>
<comment type="caution">
    <text evidence="2">The sequence shown here is derived from an EMBL/GenBank/DDBJ whole genome shotgun (WGS) entry which is preliminary data.</text>
</comment>
<organism evidence="2 3">
    <name type="scientific">Phytophthora pseudosyringae</name>
    <dbReference type="NCBI Taxonomy" id="221518"/>
    <lineage>
        <taxon>Eukaryota</taxon>
        <taxon>Sar</taxon>
        <taxon>Stramenopiles</taxon>
        <taxon>Oomycota</taxon>
        <taxon>Peronosporomycetes</taxon>
        <taxon>Peronosporales</taxon>
        <taxon>Peronosporaceae</taxon>
        <taxon>Phytophthora</taxon>
    </lineage>
</organism>
<evidence type="ECO:0000256" key="1">
    <source>
        <dbReference type="SAM" id="MobiDB-lite"/>
    </source>
</evidence>
<feature type="compositionally biased region" description="Low complexity" evidence="1">
    <location>
        <begin position="31"/>
        <end position="44"/>
    </location>
</feature>
<feature type="region of interest" description="Disordered" evidence="1">
    <location>
        <begin position="163"/>
        <end position="203"/>
    </location>
</feature>
<reference evidence="2" key="1">
    <citation type="submission" date="2021-02" db="EMBL/GenBank/DDBJ databases">
        <authorList>
            <person name="Palmer J.M."/>
        </authorList>
    </citation>
    <scope>NUCLEOTIDE SEQUENCE</scope>
    <source>
        <strain evidence="2">SCRP734</strain>
    </source>
</reference>
<dbReference type="Proteomes" id="UP000694044">
    <property type="component" value="Unassembled WGS sequence"/>
</dbReference>
<dbReference type="EMBL" id="JAGDFM010000010">
    <property type="protein sequence ID" value="KAG7392504.1"/>
    <property type="molecule type" value="Genomic_DNA"/>
</dbReference>